<keyword evidence="1" id="KW-0946">Virion</keyword>
<comment type="caution">
    <text evidence="1">The sequence shown here is derived from an EMBL/GenBank/DDBJ whole genome shotgun (WGS) entry which is preliminary data.</text>
</comment>
<organism evidence="1 2">
    <name type="scientific">Acetivibrio mesophilus</name>
    <dbReference type="NCBI Taxonomy" id="2487273"/>
    <lineage>
        <taxon>Bacteria</taxon>
        <taxon>Bacillati</taxon>
        <taxon>Bacillota</taxon>
        <taxon>Clostridia</taxon>
        <taxon>Eubacteriales</taxon>
        <taxon>Oscillospiraceae</taxon>
        <taxon>Acetivibrio</taxon>
    </lineage>
</organism>
<dbReference type="Proteomes" id="UP000289166">
    <property type="component" value="Unassembled WGS sequence"/>
</dbReference>
<dbReference type="Pfam" id="PF07875">
    <property type="entry name" value="Coat_F"/>
    <property type="match status" value="1"/>
</dbReference>
<dbReference type="OrthoDB" id="1683800at2"/>
<dbReference type="InterPro" id="IPR012347">
    <property type="entry name" value="Ferritin-like"/>
</dbReference>
<protein>
    <submittedName>
        <fullName evidence="1">Spore coat protein</fullName>
    </submittedName>
</protein>
<gene>
    <name evidence="1" type="ORF">EFD62_02545</name>
</gene>
<reference evidence="2" key="1">
    <citation type="submission" date="2018-11" db="EMBL/GenBank/DDBJ databases">
        <title>Genome sequencing of a novel mesophilic and cellulolytic organism within the genus Hungateiclostridium.</title>
        <authorList>
            <person name="Rettenmaier R."/>
            <person name="Liebl W."/>
            <person name="Zverlov V."/>
        </authorList>
    </citation>
    <scope>NUCLEOTIDE SEQUENCE [LARGE SCALE GENOMIC DNA]</scope>
    <source>
        <strain evidence="2">N2K1</strain>
    </source>
</reference>
<dbReference type="InterPro" id="IPR012851">
    <property type="entry name" value="Spore_coat_CotF-like"/>
</dbReference>
<evidence type="ECO:0000313" key="1">
    <source>
        <dbReference type="EMBL" id="RXE60129.1"/>
    </source>
</evidence>
<proteinExistence type="predicted"/>
<dbReference type="EMBL" id="RLII01000002">
    <property type="protein sequence ID" value="RXE60129.1"/>
    <property type="molecule type" value="Genomic_DNA"/>
</dbReference>
<dbReference type="Gene3D" id="1.20.1260.10">
    <property type="match status" value="1"/>
</dbReference>
<name>A0A4V1K2F7_9FIRM</name>
<keyword evidence="1" id="KW-0167">Capsid protein</keyword>
<sequence>MQDKEMVNDILSQINSSLTGYANVITQSSNQQLRQTIQQIRNNCETFQYDLYKLAEQKGYYQAAQLADQSDISQVKSQFAL</sequence>
<accession>A0A4V1K2F7</accession>
<dbReference type="RefSeq" id="WP_128705700.1">
    <property type="nucleotide sequence ID" value="NZ_RLII01000002.1"/>
</dbReference>
<evidence type="ECO:0000313" key="2">
    <source>
        <dbReference type="Proteomes" id="UP000289166"/>
    </source>
</evidence>
<keyword evidence="2" id="KW-1185">Reference proteome</keyword>
<dbReference type="AlphaFoldDB" id="A0A4V1K2F7"/>